<evidence type="ECO:0000313" key="5">
    <source>
        <dbReference type="Proteomes" id="UP000004508"/>
    </source>
</evidence>
<feature type="compositionally biased region" description="Basic residues" evidence="2">
    <location>
        <begin position="120"/>
        <end position="129"/>
    </location>
</feature>
<accession>D6TZN7</accession>
<dbReference type="eggNOG" id="COG0675">
    <property type="taxonomic scope" value="Bacteria"/>
</dbReference>
<dbReference type="Proteomes" id="UP000004508">
    <property type="component" value="Unassembled WGS sequence"/>
</dbReference>
<dbReference type="Pfam" id="PF07282">
    <property type="entry name" value="Cas12f1-like_TNB"/>
    <property type="match status" value="1"/>
</dbReference>
<evidence type="ECO:0000259" key="3">
    <source>
        <dbReference type="Pfam" id="PF07282"/>
    </source>
</evidence>
<comment type="caution">
    <text evidence="4">The sequence shown here is derived from an EMBL/GenBank/DDBJ whole genome shotgun (WGS) entry which is preliminary data.</text>
</comment>
<sequence length="512" mass="57693">MAKATKTIRQALHYPPQYAAYFAANQSLFNLVVAFYFEVIQAHEGLLALNNKEALTALEKLTHTTESNPNPIMPLTDLAPDIPALFRRAAINAALGSARSFFSSLKTWRARKEKHEAKQTKKGKRRPFRVRPPVPPRSWKKSAPFYASLWRERCTRSIMLKVWTGSCWSWLKLHTLGRDLPDGNLMGSPQLVRKGDRWWLHTPLEKTFEAPAKVREQLTAAQTRLCAVDLNLDHHVAVCSVQTVDGTILATSFIGNGTAVSGCRKKLLGRIACNRSQTGIIAENEQDNADLWAKIRHVDEQIAHLVSSRIVQFATKHEASILVFEHLGNLRPEQGKYSRRGNTKRAYWMKGRMFRYANAKYKAWNGGGIITCRVNPRNTSRKCHRCHGLVVRYNQGQPQEGYTPGAALCFCPQCQMRDHADRNASLRVGQRLIERTQAPLKEKPRALTRRAKREPKGSGVGISQDAKRQMGPSLPAARRGDHANGHGTAQRGRRRMGAPLSDIVSQLRIHFE</sequence>
<feature type="region of interest" description="Disordered" evidence="2">
    <location>
        <begin position="437"/>
        <end position="501"/>
    </location>
</feature>
<keyword evidence="5" id="KW-1185">Reference proteome</keyword>
<feature type="region of interest" description="Disordered" evidence="2">
    <location>
        <begin position="113"/>
        <end position="135"/>
    </location>
</feature>
<reference evidence="4 5" key="1">
    <citation type="journal article" date="2011" name="Stand. Genomic Sci.">
        <title>Non-contiguous finished genome sequence and contextual data of the filamentous soil bacterium Ktedonobacter racemifer type strain (SOSP1-21).</title>
        <authorList>
            <person name="Chang Y.J."/>
            <person name="Land M."/>
            <person name="Hauser L."/>
            <person name="Chertkov O."/>
            <person name="Del Rio T.G."/>
            <person name="Nolan M."/>
            <person name="Copeland A."/>
            <person name="Tice H."/>
            <person name="Cheng J.F."/>
            <person name="Lucas S."/>
            <person name="Han C."/>
            <person name="Goodwin L."/>
            <person name="Pitluck S."/>
            <person name="Ivanova N."/>
            <person name="Ovchinikova G."/>
            <person name="Pati A."/>
            <person name="Chen A."/>
            <person name="Palaniappan K."/>
            <person name="Mavromatis K."/>
            <person name="Liolios K."/>
            <person name="Brettin T."/>
            <person name="Fiebig A."/>
            <person name="Rohde M."/>
            <person name="Abt B."/>
            <person name="Goker M."/>
            <person name="Detter J.C."/>
            <person name="Woyke T."/>
            <person name="Bristow J."/>
            <person name="Eisen J.A."/>
            <person name="Markowitz V."/>
            <person name="Hugenholtz P."/>
            <person name="Kyrpides N.C."/>
            <person name="Klenk H.P."/>
            <person name="Lapidus A."/>
        </authorList>
    </citation>
    <scope>NUCLEOTIDE SEQUENCE [LARGE SCALE GENOMIC DNA]</scope>
    <source>
        <strain evidence="5">DSM 44963</strain>
    </source>
</reference>
<dbReference type="STRING" id="485913.Krac_2801"/>
<dbReference type="EMBL" id="ADVG01000004">
    <property type="protein sequence ID" value="EFH82027.1"/>
    <property type="molecule type" value="Genomic_DNA"/>
</dbReference>
<protein>
    <submittedName>
        <fullName evidence="4">Transposase IS605 OrfB</fullName>
    </submittedName>
</protein>
<evidence type="ECO:0000256" key="2">
    <source>
        <dbReference type="SAM" id="MobiDB-lite"/>
    </source>
</evidence>
<dbReference type="GO" id="GO:0003677">
    <property type="term" value="F:DNA binding"/>
    <property type="evidence" value="ECO:0007669"/>
    <property type="project" value="UniProtKB-KW"/>
</dbReference>
<organism evidence="4 5">
    <name type="scientific">Ktedonobacter racemifer DSM 44963</name>
    <dbReference type="NCBI Taxonomy" id="485913"/>
    <lineage>
        <taxon>Bacteria</taxon>
        <taxon>Bacillati</taxon>
        <taxon>Chloroflexota</taxon>
        <taxon>Ktedonobacteria</taxon>
        <taxon>Ktedonobacterales</taxon>
        <taxon>Ktedonobacteraceae</taxon>
        <taxon>Ktedonobacter</taxon>
    </lineage>
</organism>
<evidence type="ECO:0000313" key="4">
    <source>
        <dbReference type="EMBL" id="EFH82027.1"/>
    </source>
</evidence>
<keyword evidence="1" id="KW-0238">DNA-binding</keyword>
<proteinExistence type="predicted"/>
<dbReference type="InterPro" id="IPR010095">
    <property type="entry name" value="Cas12f1-like_TNB"/>
</dbReference>
<evidence type="ECO:0000256" key="1">
    <source>
        <dbReference type="ARBA" id="ARBA00023125"/>
    </source>
</evidence>
<dbReference type="AlphaFoldDB" id="D6TZN7"/>
<dbReference type="RefSeq" id="WP_007919809.1">
    <property type="nucleotide sequence ID" value="NZ_ADVG01000004.1"/>
</dbReference>
<dbReference type="OrthoDB" id="144953at2"/>
<name>D6TZN7_KTERA</name>
<feature type="domain" description="Cas12f1-like TNB" evidence="3">
    <location>
        <begin position="360"/>
        <end position="426"/>
    </location>
</feature>
<gene>
    <name evidence="4" type="ORF">Krac_2801</name>
</gene>
<dbReference type="InParanoid" id="D6TZN7"/>